<sequence length="416" mass="48436">MNIWLIQTGEPLPIDNSIKKMRTAILADKLVERGHSVLWWASAFDHFKKKWIFKKDTQFEIQKNYKIFALKGIGYKKNLSLSRYIDHRIIAWKFKRQASVIPKPDVIVASMPPHDLAYQAVMFAKKNNIPVLVDIRDPWPDIFLEHIPKPLQGIARKLLVIDFQMIRKTMQMADGLIAVTNTFLEWGLKYATREKTLTDKILPIGYKRQKTLNDSKTAKFTHLIEELKDKFIIFFVGTMSRKYHNPSILLEVAEKLKNENIHFVIAGTGELFDELKIASKNLNNVTLTGWLNHDEIEFWLKHAKVGVCPVARNASLLTNKSYAYLSAGLPVISAFQGDLKEIIEKYQIGFYYPPNDVEALTDFIKKLYNDKALYAKMSENARKLFDEMFDADKIYEEYVKHIETVYKRHKEWATMK</sequence>
<proteinExistence type="predicted"/>
<dbReference type="EMBL" id="CP144374">
    <property type="protein sequence ID" value="XCH49056.1"/>
    <property type="molecule type" value="Genomic_DNA"/>
</dbReference>
<gene>
    <name evidence="2" type="ORF">V4D31_02585</name>
</gene>
<dbReference type="Gene3D" id="3.40.50.2000">
    <property type="entry name" value="Glycogen Phosphorylase B"/>
    <property type="match status" value="2"/>
</dbReference>
<dbReference type="AlphaFoldDB" id="A0AAU8H308"/>
<protein>
    <submittedName>
        <fullName evidence="2">Glycosyltransferase family 4 protein</fullName>
    </submittedName>
</protein>
<dbReference type="SUPFAM" id="SSF53756">
    <property type="entry name" value="UDP-Glycosyltransferase/glycogen phosphorylase"/>
    <property type="match status" value="1"/>
</dbReference>
<dbReference type="PANTHER" id="PTHR45947:SF3">
    <property type="entry name" value="SULFOQUINOVOSYL TRANSFERASE SQD2"/>
    <property type="match status" value="1"/>
</dbReference>
<dbReference type="KEGG" id="tob:V4D31_02585"/>
<dbReference type="GO" id="GO:0016757">
    <property type="term" value="F:glycosyltransferase activity"/>
    <property type="evidence" value="ECO:0007669"/>
    <property type="project" value="InterPro"/>
</dbReference>
<dbReference type="CDD" id="cd03794">
    <property type="entry name" value="GT4_WbuB-like"/>
    <property type="match status" value="1"/>
</dbReference>
<dbReference type="Pfam" id="PF00534">
    <property type="entry name" value="Glycos_transf_1"/>
    <property type="match status" value="1"/>
</dbReference>
<dbReference type="PANTHER" id="PTHR45947">
    <property type="entry name" value="SULFOQUINOVOSYL TRANSFERASE SQD2"/>
    <property type="match status" value="1"/>
</dbReference>
<accession>A0AAU8H308</accession>
<dbReference type="InterPro" id="IPR050194">
    <property type="entry name" value="Glycosyltransferase_grp1"/>
</dbReference>
<dbReference type="InterPro" id="IPR001296">
    <property type="entry name" value="Glyco_trans_1"/>
</dbReference>
<evidence type="ECO:0000259" key="1">
    <source>
        <dbReference type="Pfam" id="PF00534"/>
    </source>
</evidence>
<name>A0AAU8H308_9BACT</name>
<feature type="domain" description="Glycosyl transferase family 1" evidence="1">
    <location>
        <begin position="228"/>
        <end position="383"/>
    </location>
</feature>
<organism evidence="2">
    <name type="scientific">Thermodesulfovibrio obliviosus</name>
    <dbReference type="NCBI Taxonomy" id="3118332"/>
    <lineage>
        <taxon>Bacteria</taxon>
        <taxon>Pseudomonadati</taxon>
        <taxon>Nitrospirota</taxon>
        <taxon>Thermodesulfovibrionia</taxon>
        <taxon>Thermodesulfovibrionales</taxon>
        <taxon>Thermodesulfovibrionaceae</taxon>
        <taxon>Thermodesulfovibrio</taxon>
    </lineage>
</organism>
<reference evidence="2" key="1">
    <citation type="submission" date="2024-01" db="EMBL/GenBank/DDBJ databases">
        <title>The first autotrophic representatives of the genus Thermodesulfovibrio.</title>
        <authorList>
            <person name="Maltseva A.I."/>
            <person name="Elcheninov A.G."/>
            <person name="Kublanov I.V."/>
            <person name="Lebedinsky A.V."/>
            <person name="Frolov E.N."/>
        </authorList>
    </citation>
    <scope>NUCLEOTIDE SEQUENCE</scope>
    <source>
        <strain evidence="2">3462-1</strain>
    </source>
</reference>
<evidence type="ECO:0000313" key="2">
    <source>
        <dbReference type="EMBL" id="XCH49056.1"/>
    </source>
</evidence>
<dbReference type="RefSeq" id="WP_353686693.1">
    <property type="nucleotide sequence ID" value="NZ_CP144374.1"/>
</dbReference>